<feature type="domain" description="DUF7739" evidence="1">
    <location>
        <begin position="10"/>
        <end position="106"/>
    </location>
</feature>
<comment type="caution">
    <text evidence="2">The sequence shown here is derived from an EMBL/GenBank/DDBJ whole genome shotgun (WGS) entry which is preliminary data.</text>
</comment>
<keyword evidence="3" id="KW-1185">Reference proteome</keyword>
<reference evidence="2 3" key="1">
    <citation type="submission" date="2020-02" db="EMBL/GenBank/DDBJ databases">
        <title>Whole-genome analyses of novel actinobacteria.</title>
        <authorList>
            <person name="Sahin N."/>
            <person name="Tokatli A."/>
        </authorList>
    </citation>
    <scope>NUCLEOTIDE SEQUENCE [LARGE SCALE GENOMIC DNA]</scope>
    <source>
        <strain evidence="2 3">YC419</strain>
    </source>
</reference>
<dbReference type="Proteomes" id="UP001518140">
    <property type="component" value="Unassembled WGS sequence"/>
</dbReference>
<proteinExistence type="predicted"/>
<dbReference type="InterPro" id="IPR056641">
    <property type="entry name" value="DUF7739"/>
</dbReference>
<accession>A0ABX0DK35</accession>
<evidence type="ECO:0000313" key="3">
    <source>
        <dbReference type="Proteomes" id="UP001518140"/>
    </source>
</evidence>
<gene>
    <name evidence="2" type="ORF">G6048_00375</name>
</gene>
<name>A0ABX0DK35_9ACTN</name>
<dbReference type="Pfam" id="PF24881">
    <property type="entry name" value="DUF7739"/>
    <property type="match status" value="1"/>
</dbReference>
<evidence type="ECO:0000259" key="1">
    <source>
        <dbReference type="Pfam" id="PF24881"/>
    </source>
</evidence>
<dbReference type="EMBL" id="JAAKZX010000001">
    <property type="protein sequence ID" value="NGO40673.1"/>
    <property type="molecule type" value="Genomic_DNA"/>
</dbReference>
<protein>
    <recommendedName>
        <fullName evidence="1">DUF7739 domain-containing protein</fullName>
    </recommendedName>
</protein>
<evidence type="ECO:0000313" key="2">
    <source>
        <dbReference type="EMBL" id="NGO40673.1"/>
    </source>
</evidence>
<dbReference type="RefSeq" id="WP_165337358.1">
    <property type="nucleotide sequence ID" value="NZ_JAAKZX010000001.1"/>
</dbReference>
<sequence>MSTHITVSHGSDFFGVDTIAVPQLRELGQYARGILSADDHPPLTALLDDAGQREHTIDNDQAALLAILLRRVAAHRRLKKPVRELATCLGIAAANAAADPEPWTWTTSTEGTR</sequence>
<organism evidence="2 3">
    <name type="scientific">Streptomyces ureilyticus</name>
    <dbReference type="NCBI Taxonomy" id="1775131"/>
    <lineage>
        <taxon>Bacteria</taxon>
        <taxon>Bacillati</taxon>
        <taxon>Actinomycetota</taxon>
        <taxon>Actinomycetes</taxon>
        <taxon>Kitasatosporales</taxon>
        <taxon>Streptomycetaceae</taxon>
        <taxon>Streptomyces</taxon>
    </lineage>
</organism>